<dbReference type="Pfam" id="PF00271">
    <property type="entry name" value="Helicase_C"/>
    <property type="match status" value="1"/>
</dbReference>
<dbReference type="Pfam" id="PF00270">
    <property type="entry name" value="DEAD"/>
    <property type="match status" value="1"/>
</dbReference>
<dbReference type="GO" id="GO:0034458">
    <property type="term" value="F:3'-5' RNA helicase activity"/>
    <property type="evidence" value="ECO:0007669"/>
    <property type="project" value="TreeGrafter"/>
</dbReference>
<comment type="subcellular location">
    <subcellularLocation>
        <location evidence="1">Nucleus</location>
    </subcellularLocation>
</comment>
<organism evidence="16 17">
    <name type="scientific">Eremothecium cymbalariae (strain CBS 270.75 / DBVPG 7215 / KCTC 17166 / NRRL Y-17582)</name>
    <name type="common">Yeast</name>
    <dbReference type="NCBI Taxonomy" id="931890"/>
    <lineage>
        <taxon>Eukaryota</taxon>
        <taxon>Fungi</taxon>
        <taxon>Dikarya</taxon>
        <taxon>Ascomycota</taxon>
        <taxon>Saccharomycotina</taxon>
        <taxon>Saccharomycetes</taxon>
        <taxon>Saccharomycetales</taxon>
        <taxon>Saccharomycetaceae</taxon>
        <taxon>Eremothecium</taxon>
    </lineage>
</organism>
<dbReference type="GO" id="GO:0000386">
    <property type="term" value="F:second spliceosomal transesterification activity"/>
    <property type="evidence" value="ECO:0007669"/>
    <property type="project" value="EnsemblFungi"/>
</dbReference>
<dbReference type="GO" id="GO:0000378">
    <property type="term" value="P:RNA exon ligation"/>
    <property type="evidence" value="ECO:0007669"/>
    <property type="project" value="EnsemblFungi"/>
</dbReference>
<dbReference type="STRING" id="931890.G8JSW6"/>
<dbReference type="SMART" id="SM00490">
    <property type="entry name" value="HELICc"/>
    <property type="match status" value="1"/>
</dbReference>
<dbReference type="SMART" id="SM00847">
    <property type="entry name" value="HA2"/>
    <property type="match status" value="1"/>
</dbReference>
<evidence type="ECO:0000259" key="15">
    <source>
        <dbReference type="PROSITE" id="PS51194"/>
    </source>
</evidence>
<dbReference type="GO" id="GO:0003723">
    <property type="term" value="F:RNA binding"/>
    <property type="evidence" value="ECO:0007669"/>
    <property type="project" value="TreeGrafter"/>
</dbReference>
<dbReference type="FunFam" id="1.20.120.1080:FF:000018">
    <property type="entry name" value="Pre-mRNA-splicing factor ATP-dependent RNA helicase prp16"/>
    <property type="match status" value="1"/>
</dbReference>
<evidence type="ECO:0000256" key="12">
    <source>
        <dbReference type="ARBA" id="ARBA00070009"/>
    </source>
</evidence>
<dbReference type="FunFam" id="3.40.50.300:FF:000615">
    <property type="entry name" value="pre-mRNA-splicing factor ATP-dependent RNA helicase DEAH7"/>
    <property type="match status" value="1"/>
</dbReference>
<dbReference type="GeneID" id="11469232"/>
<keyword evidence="3" id="KW-0507">mRNA processing</keyword>
<dbReference type="InParanoid" id="G8JSW6"/>
<evidence type="ECO:0000256" key="10">
    <source>
        <dbReference type="ARBA" id="ARBA00038040"/>
    </source>
</evidence>
<dbReference type="InterPro" id="IPR014001">
    <property type="entry name" value="Helicase_ATP-bd"/>
</dbReference>
<keyword evidence="17" id="KW-1185">Reference proteome</keyword>
<keyword evidence="6" id="KW-0347">Helicase</keyword>
<dbReference type="InterPro" id="IPR002464">
    <property type="entry name" value="DNA/RNA_helicase_DEAH_CS"/>
</dbReference>
<dbReference type="GO" id="GO:0071007">
    <property type="term" value="C:U2-type catalytic step 2 spliceosome"/>
    <property type="evidence" value="ECO:0007669"/>
    <property type="project" value="EnsemblFungi"/>
</dbReference>
<keyword evidence="7" id="KW-0067">ATP-binding</keyword>
<dbReference type="InterPro" id="IPR011709">
    <property type="entry name" value="DEAD-box_helicase_OB_fold"/>
</dbReference>
<accession>G8JSW6</accession>
<keyword evidence="8" id="KW-0508">mRNA splicing</keyword>
<evidence type="ECO:0000256" key="6">
    <source>
        <dbReference type="ARBA" id="ARBA00022806"/>
    </source>
</evidence>
<dbReference type="OMA" id="CSLYDLW"/>
<comment type="catalytic activity">
    <reaction evidence="11">
        <text>ATP + H2O = ADP + phosphate + H(+)</text>
        <dbReference type="Rhea" id="RHEA:13065"/>
        <dbReference type="ChEBI" id="CHEBI:15377"/>
        <dbReference type="ChEBI" id="CHEBI:15378"/>
        <dbReference type="ChEBI" id="CHEBI:30616"/>
        <dbReference type="ChEBI" id="CHEBI:43474"/>
        <dbReference type="ChEBI" id="CHEBI:456216"/>
        <dbReference type="EC" id="3.6.4.13"/>
    </reaction>
</comment>
<evidence type="ECO:0000256" key="1">
    <source>
        <dbReference type="ARBA" id="ARBA00004123"/>
    </source>
</evidence>
<dbReference type="HOGENOM" id="CLU_001832_6_3_1"/>
<dbReference type="Proteomes" id="UP000006790">
    <property type="component" value="Chromosome 4"/>
</dbReference>
<dbReference type="InterPro" id="IPR007502">
    <property type="entry name" value="Helicase-assoc_dom"/>
</dbReference>
<dbReference type="eggNOG" id="KOG0924">
    <property type="taxonomic scope" value="Eukaryota"/>
</dbReference>
<dbReference type="SUPFAM" id="SSF52540">
    <property type="entry name" value="P-loop containing nucleoside triphosphate hydrolases"/>
    <property type="match status" value="1"/>
</dbReference>
<evidence type="ECO:0000313" key="16">
    <source>
        <dbReference type="EMBL" id="AET39119.1"/>
    </source>
</evidence>
<sequence length="1090" mass="123011">MVSDLQKLIQDNTESKVTERFVETIKSIAKIHSRDEKKFVKTCNALGKFKGKEDFLKELLQRINGSEVASDLVVGAGTKEKEDSIHRSGASVANKARTKKAISLSFYESDEEHDFLPEVTPIAKPLSGIKEVAFKRITKNAATQLKEYPEHTKHNTKRRDMVQYPERSDFVEVPTLDSTVDEEQMKQLRSTALPEDELPFTHDIESTTAENIAEDRDWYNDEEAVGHVIPVANIPDEGTKRPSRVNMEYDSEVRLTAISFNERKNLIPPFLRSYNNIIGETVIIGSLDSDPLSKGGLINPFKNPDSEFSINARRGSKIVATRKLQRDRKVHSAQTANIVGTVVGKVLGIKKETKEDQKADEEVVSQSYAEIEEVRKSLPAYSVKSELLQVIRDNQVTVIIGETGSGKTTQLGQYLYEDGFSNSSRMIGITQPRRVAAISVAQRVALEMNVKLGKEVGYAIRFEDKTSADTRIKFMTDGILLREALLNDTLDNYSCIILDEAHERSLNTDILLGILKNLLLVRRDLKLIITSATMNANKFSKFFGCAPQFTIPGRTFPVQVNYTRAPVSDYVEAAVIQAIDIHLSSPASSGDILIFMTGQEDIETTCEYLTEKLIEIRVKRKLVEVDPLRDIEVLPIYSSLPADIQGKVFKKAKSNKRKIVVATNIAETSLTVDGIKYVIDCGYSKLKVYNPRIGLESLAITPISLANANQRSGRAGRTGPGIAYRLYTEHSAVEDMYEQTIPEIQRTNLASSLLLLKSLGIHDLLAFPFMDRPPVLTLMKSLFELWSLEALDNFGNLTTLATKMAKFPLQPSLSKILLLSAKCGCSEEMLIIVSMLSVPQVFYRPRERQNESDQARSRFLIPESDHLTLLNVFAQWKANRFSADWCNKHYLQYRSLRRAYDIKEQLASVMKKERVPIISSGADWDIIRKCICAGYTSQAARKSGLSQYNHLKNAMELKLHPTSSLFASGDPPPYVVYHELLVTSKEYINVVTAVDPFWLMEYGGIFYNIRRVSKQEVYGLYEHDERDIDRKPDDLDKKINACYQSKKVFLDNLRKDTEKSSNLKESQDIKKRDSQGDSSVRIGFKKRKPL</sequence>
<dbReference type="FunFam" id="3.40.50.300:FF:000007">
    <property type="entry name" value="Pre-mRNA-splicing factor ATP-dependent RNA helicase"/>
    <property type="match status" value="1"/>
</dbReference>
<dbReference type="GO" id="GO:0016787">
    <property type="term" value="F:hydrolase activity"/>
    <property type="evidence" value="ECO:0007669"/>
    <property type="project" value="UniProtKB-KW"/>
</dbReference>
<dbReference type="GO" id="GO:0005524">
    <property type="term" value="F:ATP binding"/>
    <property type="evidence" value="ECO:0007669"/>
    <property type="project" value="UniProtKB-KW"/>
</dbReference>
<dbReference type="FunCoup" id="G8JSW6">
    <property type="interactions" value="804"/>
</dbReference>
<keyword evidence="5" id="KW-0378">Hydrolase</keyword>
<dbReference type="PROSITE" id="PS00690">
    <property type="entry name" value="DEAH_ATP_HELICASE"/>
    <property type="match status" value="1"/>
</dbReference>
<dbReference type="EMBL" id="CP002500">
    <property type="protein sequence ID" value="AET39119.1"/>
    <property type="molecule type" value="Genomic_DNA"/>
</dbReference>
<evidence type="ECO:0000259" key="14">
    <source>
        <dbReference type="PROSITE" id="PS51192"/>
    </source>
</evidence>
<keyword evidence="4" id="KW-0547">Nucleotide-binding</keyword>
<evidence type="ECO:0000256" key="2">
    <source>
        <dbReference type="ARBA" id="ARBA00012552"/>
    </source>
</evidence>
<dbReference type="GO" id="GO:0000350">
    <property type="term" value="P:generation of catalytic spliceosome for second transesterification step"/>
    <property type="evidence" value="ECO:0007669"/>
    <property type="project" value="EnsemblFungi"/>
</dbReference>
<dbReference type="PANTHER" id="PTHR18934">
    <property type="entry name" value="ATP-DEPENDENT RNA HELICASE"/>
    <property type="match status" value="1"/>
</dbReference>
<feature type="domain" description="Helicase C-terminal" evidence="15">
    <location>
        <begin position="574"/>
        <end position="760"/>
    </location>
</feature>
<feature type="compositionally biased region" description="Basic and acidic residues" evidence="13">
    <location>
        <begin position="1060"/>
        <end position="1075"/>
    </location>
</feature>
<dbReference type="GO" id="GO:0040031">
    <property type="term" value="P:snRNA modification"/>
    <property type="evidence" value="ECO:0007669"/>
    <property type="project" value="EnsemblFungi"/>
</dbReference>
<reference evidence="17" key="1">
    <citation type="journal article" date="2012" name="G3 (Bethesda)">
        <title>Pichia sorbitophila, an interspecies yeast hybrid reveals early steps of genome resolution following polyploidization.</title>
        <authorList>
            <person name="Leh Louis V."/>
            <person name="Despons L."/>
            <person name="Friedrich A."/>
            <person name="Martin T."/>
            <person name="Durrens P."/>
            <person name="Casaregola S."/>
            <person name="Neuveglise C."/>
            <person name="Fairhead C."/>
            <person name="Marck C."/>
            <person name="Cruz J.A."/>
            <person name="Straub M.L."/>
            <person name="Kugler V."/>
            <person name="Sacerdot C."/>
            <person name="Uzunov Z."/>
            <person name="Thierry A."/>
            <person name="Weiss S."/>
            <person name="Bleykasten C."/>
            <person name="De Montigny J."/>
            <person name="Jacques N."/>
            <person name="Jung P."/>
            <person name="Lemaire M."/>
            <person name="Mallet S."/>
            <person name="Morel G."/>
            <person name="Richard G.F."/>
            <person name="Sarkar A."/>
            <person name="Savel G."/>
            <person name="Schacherer J."/>
            <person name="Seret M.L."/>
            <person name="Talla E."/>
            <person name="Samson G."/>
            <person name="Jubin C."/>
            <person name="Poulain J."/>
            <person name="Vacherie B."/>
            <person name="Barbe V."/>
            <person name="Pelletier E."/>
            <person name="Sherman D.J."/>
            <person name="Westhof E."/>
            <person name="Weissenbach J."/>
            <person name="Baret P.V."/>
            <person name="Wincker P."/>
            <person name="Gaillardin C."/>
            <person name="Dujon B."/>
            <person name="Souciet J.L."/>
        </authorList>
    </citation>
    <scope>NUCLEOTIDE SEQUENCE [LARGE SCALE GENOMIC DNA]</scope>
    <source>
        <strain evidence="17">CBS 270.75 / DBVPG 7215 / KCTC 17166 / NRRL Y-17582</strain>
    </source>
</reference>
<dbReference type="PROSITE" id="PS51192">
    <property type="entry name" value="HELICASE_ATP_BIND_1"/>
    <property type="match status" value="1"/>
</dbReference>
<proteinExistence type="inferred from homology"/>
<dbReference type="CDD" id="cd18791">
    <property type="entry name" value="SF2_C_RHA"/>
    <property type="match status" value="1"/>
</dbReference>
<evidence type="ECO:0000313" key="17">
    <source>
        <dbReference type="Proteomes" id="UP000006790"/>
    </source>
</evidence>
<keyword evidence="9" id="KW-0539">Nucleus</keyword>
<dbReference type="EC" id="3.6.4.13" evidence="2"/>
<feature type="domain" description="Helicase ATP-binding" evidence="14">
    <location>
        <begin position="388"/>
        <end position="552"/>
    </location>
</feature>
<evidence type="ECO:0000256" key="8">
    <source>
        <dbReference type="ARBA" id="ARBA00023187"/>
    </source>
</evidence>
<dbReference type="KEGG" id="erc:Ecym_4037"/>
<evidence type="ECO:0000256" key="11">
    <source>
        <dbReference type="ARBA" id="ARBA00047984"/>
    </source>
</evidence>
<dbReference type="Pfam" id="PF21010">
    <property type="entry name" value="HA2_C"/>
    <property type="match status" value="1"/>
</dbReference>
<dbReference type="InterPro" id="IPR027417">
    <property type="entry name" value="P-loop_NTPase"/>
</dbReference>
<dbReference type="RefSeq" id="XP_003645936.1">
    <property type="nucleotide sequence ID" value="XM_003645888.1"/>
</dbReference>
<gene>
    <name evidence="16" type="ordered locus">Ecym_4037</name>
</gene>
<evidence type="ECO:0000256" key="4">
    <source>
        <dbReference type="ARBA" id="ARBA00022741"/>
    </source>
</evidence>
<evidence type="ECO:0000256" key="7">
    <source>
        <dbReference type="ARBA" id="ARBA00022840"/>
    </source>
</evidence>
<dbReference type="Pfam" id="PF07717">
    <property type="entry name" value="OB_NTP_bind"/>
    <property type="match status" value="1"/>
</dbReference>
<dbReference type="OrthoDB" id="10253254at2759"/>
<comment type="similarity">
    <text evidence="10">Belongs to the DEAD box helicase family. DEAH subfamily. PRP16 sub-subfamily.</text>
</comment>
<feature type="region of interest" description="Disordered" evidence="13">
    <location>
        <begin position="1060"/>
        <end position="1090"/>
    </location>
</feature>
<protein>
    <recommendedName>
        <fullName evidence="12">Pre-mRNA-splicing factor ATP-dependent RNA helicase PRP16</fullName>
        <ecNumber evidence="2">3.6.4.13</ecNumber>
    </recommendedName>
</protein>
<evidence type="ECO:0000256" key="13">
    <source>
        <dbReference type="SAM" id="MobiDB-lite"/>
    </source>
</evidence>
<dbReference type="InterPro" id="IPR001650">
    <property type="entry name" value="Helicase_C-like"/>
</dbReference>
<dbReference type="Gene3D" id="3.40.50.300">
    <property type="entry name" value="P-loop containing nucleotide triphosphate hydrolases"/>
    <property type="match status" value="2"/>
</dbReference>
<dbReference type="PROSITE" id="PS51194">
    <property type="entry name" value="HELICASE_CTER"/>
    <property type="match status" value="1"/>
</dbReference>
<dbReference type="Gene3D" id="1.20.120.1080">
    <property type="match status" value="1"/>
</dbReference>
<evidence type="ECO:0000256" key="9">
    <source>
        <dbReference type="ARBA" id="ARBA00023242"/>
    </source>
</evidence>
<dbReference type="InterPro" id="IPR011545">
    <property type="entry name" value="DEAD/DEAH_box_helicase_dom"/>
</dbReference>
<name>G8JSW6_ERECY</name>
<dbReference type="PANTHER" id="PTHR18934:SF91">
    <property type="entry name" value="PRE-MRNA-SPLICING FACTOR ATP-DEPENDENT RNA HELICASE PRP16"/>
    <property type="match status" value="1"/>
</dbReference>
<evidence type="ECO:0000256" key="5">
    <source>
        <dbReference type="ARBA" id="ARBA00022801"/>
    </source>
</evidence>
<dbReference type="AlphaFoldDB" id="G8JSW6"/>
<dbReference type="SMART" id="SM00487">
    <property type="entry name" value="DEXDc"/>
    <property type="match status" value="1"/>
</dbReference>
<evidence type="ECO:0000256" key="3">
    <source>
        <dbReference type="ARBA" id="ARBA00022664"/>
    </source>
</evidence>